<dbReference type="InterPro" id="IPR003020">
    <property type="entry name" value="HCO3_transpt_euk"/>
</dbReference>
<name>A0AAD7W6F4_9TELE</name>
<dbReference type="InterPro" id="IPR016152">
    <property type="entry name" value="PTrfase/Anion_transptr"/>
</dbReference>
<sequence>MLLQWRQRIRNGHQHYEEEDDRQSVYIGVPAQRGYRRKRRRQRSMSSRNSGDGDRDRSRDQDRDQSRDQDRDRDRSRDQERDRERDRESDRGRGRERDRGRGQEREQDRHYEHNRQDQQGRDERERIRPEDGVLDPHDHSLPPDINRTMSPAAERLRYILGDEDGMPTPTLFTEMDTLQREGEELEWKEFARWVKFEEKVEEGGERWSKPHVSTLSLHSLFELRTCLQAGTVLLDLEGFSLPQIVDDIIERQVEEGLLAPELREKIAYILLRKHRHQTKKPIHRSLADMRRSSGPSLSSPSCSPSTGAAYNRSTEDLRAKQAGSYGRLRHAQSRSMNDITGTPSMDQREHRHEPAAKRGSDVADTSTNI</sequence>
<feature type="compositionally biased region" description="Basic and acidic residues" evidence="1">
    <location>
        <begin position="51"/>
        <end position="141"/>
    </location>
</feature>
<dbReference type="GO" id="GO:0008510">
    <property type="term" value="F:sodium:bicarbonate symporter activity"/>
    <property type="evidence" value="ECO:0007669"/>
    <property type="project" value="TreeGrafter"/>
</dbReference>
<gene>
    <name evidence="3" type="ORF">AAFF_G00177820</name>
</gene>
<dbReference type="Gene3D" id="3.40.930.10">
    <property type="entry name" value="Mannitol-specific EII, Chain A"/>
    <property type="match status" value="1"/>
</dbReference>
<accession>A0AAD7W6F4</accession>
<feature type="compositionally biased region" description="Basic and acidic residues" evidence="1">
    <location>
        <begin position="346"/>
        <end position="361"/>
    </location>
</feature>
<dbReference type="PANTHER" id="PTHR11453">
    <property type="entry name" value="ANION EXCHANGE PROTEIN"/>
    <property type="match status" value="1"/>
</dbReference>
<evidence type="ECO:0000313" key="4">
    <source>
        <dbReference type="Proteomes" id="UP001221898"/>
    </source>
</evidence>
<dbReference type="GO" id="GO:0005886">
    <property type="term" value="C:plasma membrane"/>
    <property type="evidence" value="ECO:0007669"/>
    <property type="project" value="TreeGrafter"/>
</dbReference>
<feature type="region of interest" description="Disordered" evidence="1">
    <location>
        <begin position="280"/>
        <end position="369"/>
    </location>
</feature>
<proteinExistence type="predicted"/>
<evidence type="ECO:0000259" key="2">
    <source>
        <dbReference type="Pfam" id="PF07565"/>
    </source>
</evidence>
<organism evidence="3 4">
    <name type="scientific">Aldrovandia affinis</name>
    <dbReference type="NCBI Taxonomy" id="143900"/>
    <lineage>
        <taxon>Eukaryota</taxon>
        <taxon>Metazoa</taxon>
        <taxon>Chordata</taxon>
        <taxon>Craniata</taxon>
        <taxon>Vertebrata</taxon>
        <taxon>Euteleostomi</taxon>
        <taxon>Actinopterygii</taxon>
        <taxon>Neopterygii</taxon>
        <taxon>Teleostei</taxon>
        <taxon>Notacanthiformes</taxon>
        <taxon>Halosauridae</taxon>
        <taxon>Aldrovandia</taxon>
    </lineage>
</organism>
<dbReference type="SUPFAM" id="SSF55804">
    <property type="entry name" value="Phoshotransferase/anion transport protein"/>
    <property type="match status" value="1"/>
</dbReference>
<dbReference type="AlphaFoldDB" id="A0AAD7W6F4"/>
<dbReference type="Pfam" id="PF07565">
    <property type="entry name" value="Band_3_cyto"/>
    <property type="match status" value="1"/>
</dbReference>
<dbReference type="InterPro" id="IPR013769">
    <property type="entry name" value="Band3_cytoplasmic_dom"/>
</dbReference>
<feature type="region of interest" description="Disordered" evidence="1">
    <location>
        <begin position="13"/>
        <end position="147"/>
    </location>
</feature>
<feature type="compositionally biased region" description="Low complexity" evidence="1">
    <location>
        <begin position="292"/>
        <end position="305"/>
    </location>
</feature>
<dbReference type="EMBL" id="JAINUG010000237">
    <property type="protein sequence ID" value="KAJ8385961.1"/>
    <property type="molecule type" value="Genomic_DNA"/>
</dbReference>
<reference evidence="3" key="1">
    <citation type="journal article" date="2023" name="Science">
        <title>Genome structures resolve the early diversification of teleost fishes.</title>
        <authorList>
            <person name="Parey E."/>
            <person name="Louis A."/>
            <person name="Montfort J."/>
            <person name="Bouchez O."/>
            <person name="Roques C."/>
            <person name="Iampietro C."/>
            <person name="Lluch J."/>
            <person name="Castinel A."/>
            <person name="Donnadieu C."/>
            <person name="Desvignes T."/>
            <person name="Floi Bucao C."/>
            <person name="Jouanno E."/>
            <person name="Wen M."/>
            <person name="Mejri S."/>
            <person name="Dirks R."/>
            <person name="Jansen H."/>
            <person name="Henkel C."/>
            <person name="Chen W.J."/>
            <person name="Zahm M."/>
            <person name="Cabau C."/>
            <person name="Klopp C."/>
            <person name="Thompson A.W."/>
            <person name="Robinson-Rechavi M."/>
            <person name="Braasch I."/>
            <person name="Lecointre G."/>
            <person name="Bobe J."/>
            <person name="Postlethwait J.H."/>
            <person name="Berthelot C."/>
            <person name="Roest Crollius H."/>
            <person name="Guiguen Y."/>
        </authorList>
    </citation>
    <scope>NUCLEOTIDE SEQUENCE</scope>
    <source>
        <strain evidence="3">NC1722</strain>
    </source>
</reference>
<dbReference type="GO" id="GO:0051453">
    <property type="term" value="P:regulation of intracellular pH"/>
    <property type="evidence" value="ECO:0007669"/>
    <property type="project" value="TreeGrafter"/>
</dbReference>
<evidence type="ECO:0000313" key="3">
    <source>
        <dbReference type="EMBL" id="KAJ8385961.1"/>
    </source>
</evidence>
<feature type="compositionally biased region" description="Polar residues" evidence="1">
    <location>
        <begin position="333"/>
        <end position="345"/>
    </location>
</feature>
<feature type="compositionally biased region" description="Basic residues" evidence="1">
    <location>
        <begin position="34"/>
        <end position="43"/>
    </location>
</feature>
<dbReference type="GO" id="GO:0005452">
    <property type="term" value="F:solute:inorganic anion antiporter activity"/>
    <property type="evidence" value="ECO:0007669"/>
    <property type="project" value="InterPro"/>
</dbReference>
<dbReference type="PANTHER" id="PTHR11453:SF20">
    <property type="entry name" value="ELECTROGENIC SODIUM BICARBONATE COTRANSPORTER 4"/>
    <property type="match status" value="1"/>
</dbReference>
<keyword evidence="4" id="KW-1185">Reference proteome</keyword>
<comment type="caution">
    <text evidence="3">The sequence shown here is derived from an EMBL/GenBank/DDBJ whole genome shotgun (WGS) entry which is preliminary data.</text>
</comment>
<feature type="domain" description="Band 3 cytoplasmic" evidence="2">
    <location>
        <begin position="170"/>
        <end position="344"/>
    </location>
</feature>
<evidence type="ECO:0000256" key="1">
    <source>
        <dbReference type="SAM" id="MobiDB-lite"/>
    </source>
</evidence>
<dbReference type="Proteomes" id="UP001221898">
    <property type="component" value="Unassembled WGS sequence"/>
</dbReference>
<protein>
    <recommendedName>
        <fullName evidence="2">Band 3 cytoplasmic domain-containing protein</fullName>
    </recommendedName>
</protein>
<dbReference type="GO" id="GO:0008509">
    <property type="term" value="F:monoatomic anion transmembrane transporter activity"/>
    <property type="evidence" value="ECO:0007669"/>
    <property type="project" value="InterPro"/>
</dbReference>